<dbReference type="RefSeq" id="WP_218595129.1">
    <property type="nucleotide sequence ID" value="NZ_JADQDE010000018.1"/>
</dbReference>
<dbReference type="InterPro" id="IPR051790">
    <property type="entry name" value="Cytochrome_c-biogenesis_DsbD"/>
</dbReference>
<proteinExistence type="predicted"/>
<keyword evidence="1" id="KW-1133">Transmembrane helix</keyword>
<protein>
    <submittedName>
        <fullName evidence="2">Cytochrome c biogenesis protein CcdA</fullName>
    </submittedName>
</protein>
<name>A0ABS6U380_9PSEU</name>
<gene>
    <name evidence="2" type="ORF">I4I82_02720</name>
</gene>
<reference evidence="2 3" key="1">
    <citation type="submission" date="2020-11" db="EMBL/GenBank/DDBJ databases">
        <title>Pseudonocardia abyssalis sp. nov. and Pseudonocardia oceani sp. nov., description and phylogenomic analysis of two novel actinomycetes isolated from the deep Southern Ocean.</title>
        <authorList>
            <person name="Parra J."/>
        </authorList>
    </citation>
    <scope>NUCLEOTIDE SEQUENCE [LARGE SCALE GENOMIC DNA]</scope>
    <source>
        <strain evidence="3">KRD185</strain>
    </source>
</reference>
<accession>A0ABS6U380</accession>
<feature type="transmembrane region" description="Helical" evidence="1">
    <location>
        <begin position="128"/>
        <end position="150"/>
    </location>
</feature>
<organism evidence="2 3">
    <name type="scientific">Pseudonocardia oceani</name>
    <dbReference type="NCBI Taxonomy" id="2792013"/>
    <lineage>
        <taxon>Bacteria</taxon>
        <taxon>Bacillati</taxon>
        <taxon>Actinomycetota</taxon>
        <taxon>Actinomycetes</taxon>
        <taxon>Pseudonocardiales</taxon>
        <taxon>Pseudonocardiaceae</taxon>
        <taxon>Pseudonocardia</taxon>
    </lineage>
</organism>
<dbReference type="EMBL" id="JADQDF010000001">
    <property type="protein sequence ID" value="MBW0126604.1"/>
    <property type="molecule type" value="Genomic_DNA"/>
</dbReference>
<keyword evidence="1" id="KW-0472">Membrane</keyword>
<sequence length="239" mass="24645">MIIGHVEVGTDTGRRTSLPSRTRADSAGLVGAEATARTREASSTERRRVAVAALLFVSGFSAVFVAGVLLVLGVSDWLVGNELVLQRIGGAVTIAMGLVFLGFVPALQRDVRFHHVPQVGPAGAPVLGAVYGLGWTPCLGPTLTGVIALATGTQVGSSTIRGLALVLACCAGLGAPFVLIALGTRWAVWTAGWMRRHTRGPQVCGGVMLLALGTLLVTGAWGGFVAWLRGPIAAYTLPL</sequence>
<comment type="caution">
    <text evidence="2">The sequence shown here is derived from an EMBL/GenBank/DDBJ whole genome shotgun (WGS) entry which is preliminary data.</text>
</comment>
<dbReference type="PANTHER" id="PTHR31272:SF4">
    <property type="entry name" value="CYTOCHROME C-TYPE BIOGENESIS PROTEIN HI_1454-RELATED"/>
    <property type="match status" value="1"/>
</dbReference>
<keyword evidence="1" id="KW-0812">Transmembrane</keyword>
<evidence type="ECO:0000313" key="2">
    <source>
        <dbReference type="EMBL" id="MBW0126604.1"/>
    </source>
</evidence>
<keyword evidence="3" id="KW-1185">Reference proteome</keyword>
<feature type="transmembrane region" description="Helical" evidence="1">
    <location>
        <begin position="203"/>
        <end position="228"/>
    </location>
</feature>
<dbReference type="Proteomes" id="UP000694300">
    <property type="component" value="Unassembled WGS sequence"/>
</dbReference>
<evidence type="ECO:0000256" key="1">
    <source>
        <dbReference type="SAM" id="Phobius"/>
    </source>
</evidence>
<feature type="transmembrane region" description="Helical" evidence="1">
    <location>
        <begin position="84"/>
        <end position="107"/>
    </location>
</feature>
<dbReference type="PANTHER" id="PTHR31272">
    <property type="entry name" value="CYTOCHROME C-TYPE BIOGENESIS PROTEIN HI_1454-RELATED"/>
    <property type="match status" value="1"/>
</dbReference>
<feature type="transmembrane region" description="Helical" evidence="1">
    <location>
        <begin position="162"/>
        <end position="182"/>
    </location>
</feature>
<feature type="transmembrane region" description="Helical" evidence="1">
    <location>
        <begin position="49"/>
        <end position="72"/>
    </location>
</feature>
<evidence type="ECO:0000313" key="3">
    <source>
        <dbReference type="Proteomes" id="UP000694300"/>
    </source>
</evidence>